<dbReference type="GO" id="GO:0012505">
    <property type="term" value="C:endomembrane system"/>
    <property type="evidence" value="ECO:0007669"/>
    <property type="project" value="TreeGrafter"/>
</dbReference>
<dbReference type="PANTHER" id="PTHR10281">
    <property type="entry name" value="MEMBRANE-ASSOCIATED PROGESTERONE RECEPTOR COMPONENT-RELATED"/>
    <property type="match status" value="1"/>
</dbReference>
<reference evidence="5 6" key="1">
    <citation type="submission" date="2014-12" db="EMBL/GenBank/DDBJ databases">
        <authorList>
            <person name="Neuveglise Cecile"/>
        </authorList>
    </citation>
    <scope>NUCLEOTIDE SEQUENCE [LARGE SCALE GENOMIC DNA]</scope>
    <source>
        <strain evidence="5 6">CBS 12615</strain>
    </source>
</reference>
<dbReference type="EMBL" id="LN736362">
    <property type="protein sequence ID" value="CEP61683.1"/>
    <property type="molecule type" value="Genomic_DNA"/>
</dbReference>
<organism evidence="5 6">
    <name type="scientific">Lachancea lanzarotensis</name>
    <dbReference type="NCBI Taxonomy" id="1245769"/>
    <lineage>
        <taxon>Eukaryota</taxon>
        <taxon>Fungi</taxon>
        <taxon>Dikarya</taxon>
        <taxon>Ascomycota</taxon>
        <taxon>Saccharomycotina</taxon>
        <taxon>Saccharomycetes</taxon>
        <taxon>Saccharomycetales</taxon>
        <taxon>Saccharomycetaceae</taxon>
        <taxon>Lachancea</taxon>
    </lineage>
</organism>
<proteinExistence type="inferred from homology"/>
<evidence type="ECO:0000256" key="1">
    <source>
        <dbReference type="ARBA" id="ARBA00038357"/>
    </source>
</evidence>
<dbReference type="RefSeq" id="XP_022627917.1">
    <property type="nucleotide sequence ID" value="XM_022773444.1"/>
</dbReference>
<protein>
    <submittedName>
        <fullName evidence="5">LALA0S03e08460g1_1</fullName>
    </submittedName>
</protein>
<keyword evidence="3" id="KW-0812">Transmembrane</keyword>
<evidence type="ECO:0000256" key="2">
    <source>
        <dbReference type="SAM" id="MobiDB-lite"/>
    </source>
</evidence>
<evidence type="ECO:0000259" key="4">
    <source>
        <dbReference type="SMART" id="SM01117"/>
    </source>
</evidence>
<dbReference type="SMART" id="SM01117">
    <property type="entry name" value="Cyt-b5"/>
    <property type="match status" value="1"/>
</dbReference>
<dbReference type="InterPro" id="IPR001199">
    <property type="entry name" value="Cyt_B5-like_heme/steroid-bd"/>
</dbReference>
<evidence type="ECO:0000313" key="5">
    <source>
        <dbReference type="EMBL" id="CEP61683.1"/>
    </source>
</evidence>
<feature type="region of interest" description="Disordered" evidence="2">
    <location>
        <begin position="1"/>
        <end position="21"/>
    </location>
</feature>
<name>A0A0C7MVT2_9SACH</name>
<dbReference type="InterPro" id="IPR050577">
    <property type="entry name" value="MAPR/NEUFC/NENF-like"/>
</dbReference>
<dbReference type="OrthoDB" id="10257697at2759"/>
<feature type="domain" description="Cytochrome b5 heme-binding" evidence="4">
    <location>
        <begin position="91"/>
        <end position="191"/>
    </location>
</feature>
<dbReference type="SUPFAM" id="SSF55856">
    <property type="entry name" value="Cytochrome b5-like heme/steroid binding domain"/>
    <property type="match status" value="1"/>
</dbReference>
<dbReference type="STRING" id="1245769.A0A0C7MVT2"/>
<dbReference type="PANTHER" id="PTHR10281:SF114">
    <property type="entry name" value="AER144CP"/>
    <property type="match status" value="1"/>
</dbReference>
<accession>A0A0C7MVT2</accession>
<dbReference type="HOGENOM" id="CLU_070889_2_1_1"/>
<sequence>MLRDRRKVDNGSSVRVGPEIQDEDDDDCFARTQFTNGDIFRMIGGILILGLLAGRLITGSVTWNIWRRSISQVDLVKPSAYWVGQDLPRAFSVNQLQQFDGSNLNLPILLAIRGQVFDVSRKSGLYGPRGPYHRLVGADCSKSFSHPTWSMQAFREPCSNDLTGLSDEGLQRVVKWVDFFQNRYPHIGYVTDSKPLLA</sequence>
<evidence type="ECO:0000256" key="3">
    <source>
        <dbReference type="SAM" id="Phobius"/>
    </source>
</evidence>
<keyword evidence="3" id="KW-1133">Transmembrane helix</keyword>
<dbReference type="Proteomes" id="UP000054304">
    <property type="component" value="Unassembled WGS sequence"/>
</dbReference>
<dbReference type="GeneID" id="34685115"/>
<keyword evidence="6" id="KW-1185">Reference proteome</keyword>
<evidence type="ECO:0000313" key="6">
    <source>
        <dbReference type="Proteomes" id="UP000054304"/>
    </source>
</evidence>
<comment type="similarity">
    <text evidence="1">Belongs to the cytochrome b5 family. MAPR subfamily.</text>
</comment>
<dbReference type="AlphaFoldDB" id="A0A0C7MVT2"/>
<keyword evidence="3" id="KW-0472">Membrane</keyword>
<dbReference type="Gene3D" id="3.10.120.10">
    <property type="entry name" value="Cytochrome b5-like heme/steroid binding domain"/>
    <property type="match status" value="1"/>
</dbReference>
<gene>
    <name evidence="5" type="ORF">LALA0_S03e08460g</name>
</gene>
<dbReference type="Pfam" id="PF00173">
    <property type="entry name" value="Cyt-b5"/>
    <property type="match status" value="1"/>
</dbReference>
<dbReference type="GO" id="GO:0016020">
    <property type="term" value="C:membrane"/>
    <property type="evidence" value="ECO:0007669"/>
    <property type="project" value="TreeGrafter"/>
</dbReference>
<dbReference type="InterPro" id="IPR036400">
    <property type="entry name" value="Cyt_B5-like_heme/steroid_sf"/>
</dbReference>
<feature type="transmembrane region" description="Helical" evidence="3">
    <location>
        <begin position="39"/>
        <end position="58"/>
    </location>
</feature>